<dbReference type="SUPFAM" id="SSF102522">
    <property type="entry name" value="Bacterial fluorinating enzyme, N-terminal domain"/>
    <property type="match status" value="1"/>
</dbReference>
<dbReference type="PANTHER" id="PTHR35092:SF1">
    <property type="entry name" value="CHLORINASE MJ1651"/>
    <property type="match status" value="1"/>
</dbReference>
<sequence length="283" mass="29262">MTATTGIPWIGFLSDYGLSDCHVGVCHGVIAATAPTARVIDLCHEVPPGDLRRGSALLAQAAPDLPPGVLLAVVDPATGPGAGTRRRALAVAAGGFLLVGPDNGLLLPAAKALGGARAAYEITARRYLRQPVSATFRGRDVFAPVAAHLADGLDPAALGPKVPIEALVQLQKPVARLTAHRLEGEVLSVDRWGTVQTTLEARLFEAAGLRIGDTLNVHCRIGVVKVPFGRSHADVRPGEAVGYVDSAGLFALARNTNSAAEELQLQPGDPVAVRLPATMDTAG</sequence>
<dbReference type="EMBL" id="JAGSOH010000208">
    <property type="protein sequence ID" value="MBR7831287.1"/>
    <property type="molecule type" value="Genomic_DNA"/>
</dbReference>
<protein>
    <submittedName>
        <fullName evidence="5">SAM-dependent chlorinase/fluorinase</fullName>
    </submittedName>
</protein>
<evidence type="ECO:0000259" key="3">
    <source>
        <dbReference type="Pfam" id="PF01887"/>
    </source>
</evidence>
<comment type="similarity">
    <text evidence="2">Belongs to the SAM hydrolase / SAM-dependent halogenase family.</text>
</comment>
<dbReference type="InterPro" id="IPR002747">
    <property type="entry name" value="SAM_OH_AdoTrfase"/>
</dbReference>
<organism evidence="5 6">
    <name type="scientific">Actinospica acidithermotolerans</name>
    <dbReference type="NCBI Taxonomy" id="2828514"/>
    <lineage>
        <taxon>Bacteria</taxon>
        <taxon>Bacillati</taxon>
        <taxon>Actinomycetota</taxon>
        <taxon>Actinomycetes</taxon>
        <taxon>Catenulisporales</taxon>
        <taxon>Actinospicaceae</taxon>
        <taxon>Actinospica</taxon>
    </lineage>
</organism>
<dbReference type="Pfam" id="PF01887">
    <property type="entry name" value="SAM_HAT_N"/>
    <property type="match status" value="1"/>
</dbReference>
<dbReference type="InterPro" id="IPR023227">
    <property type="entry name" value="SAM_OH_AdoTrfase_C_sf"/>
</dbReference>
<name>A0A941EGX7_9ACTN</name>
<evidence type="ECO:0000313" key="6">
    <source>
        <dbReference type="Proteomes" id="UP000676325"/>
    </source>
</evidence>
<proteinExistence type="inferred from homology"/>
<dbReference type="SUPFAM" id="SSF101852">
    <property type="entry name" value="Bacterial fluorinating enzyme, C-terminal domain"/>
    <property type="match status" value="1"/>
</dbReference>
<dbReference type="InterPro" id="IPR023228">
    <property type="entry name" value="SAM_OH_AdoTrfase_N_sf"/>
</dbReference>
<comment type="caution">
    <text evidence="5">The sequence shown here is derived from an EMBL/GenBank/DDBJ whole genome shotgun (WGS) entry which is preliminary data.</text>
</comment>
<dbReference type="RefSeq" id="WP_212522400.1">
    <property type="nucleotide sequence ID" value="NZ_JAGSOH010000208.1"/>
</dbReference>
<reference evidence="5" key="1">
    <citation type="submission" date="2021-04" db="EMBL/GenBank/DDBJ databases">
        <title>Genome based classification of Actinospica acidithermotolerans sp. nov., an actinobacterium isolated from an Indonesian hot spring.</title>
        <authorList>
            <person name="Kusuma A.B."/>
            <person name="Putra K.E."/>
            <person name="Nafisah S."/>
            <person name="Loh J."/>
            <person name="Nouioui I."/>
            <person name="Goodfellow M."/>
        </authorList>
    </citation>
    <scope>NUCLEOTIDE SEQUENCE</scope>
    <source>
        <strain evidence="5">MGRD01-02</strain>
    </source>
</reference>
<dbReference type="InterPro" id="IPR046470">
    <property type="entry name" value="SAM_HAT_C"/>
</dbReference>
<evidence type="ECO:0000256" key="2">
    <source>
        <dbReference type="ARBA" id="ARBA00024035"/>
    </source>
</evidence>
<evidence type="ECO:0000259" key="4">
    <source>
        <dbReference type="Pfam" id="PF20257"/>
    </source>
</evidence>
<feature type="domain" description="S-adenosyl-l-methionine hydroxide adenosyltransferase N-terminal" evidence="3">
    <location>
        <begin position="10"/>
        <end position="159"/>
    </location>
</feature>
<accession>A0A941EGX7</accession>
<dbReference type="PANTHER" id="PTHR35092">
    <property type="entry name" value="CHLORINASE MJ1651"/>
    <property type="match status" value="1"/>
</dbReference>
<dbReference type="Gene3D" id="3.40.50.10790">
    <property type="entry name" value="S-adenosyl-l-methionine hydroxide adenosyltransferase, N-terminal"/>
    <property type="match status" value="1"/>
</dbReference>
<evidence type="ECO:0000313" key="5">
    <source>
        <dbReference type="EMBL" id="MBR7831287.1"/>
    </source>
</evidence>
<keyword evidence="6" id="KW-1185">Reference proteome</keyword>
<gene>
    <name evidence="5" type="ORF">KDK95_33585</name>
</gene>
<feature type="domain" description="S-adenosyl-l-methionine hydroxide adenosyltransferase C-terminal" evidence="4">
    <location>
        <begin position="184"/>
        <end position="271"/>
    </location>
</feature>
<dbReference type="Pfam" id="PF20257">
    <property type="entry name" value="SAM_HAT_C"/>
    <property type="match status" value="1"/>
</dbReference>
<dbReference type="Proteomes" id="UP000676325">
    <property type="component" value="Unassembled WGS sequence"/>
</dbReference>
<dbReference type="AlphaFoldDB" id="A0A941EGX7"/>
<evidence type="ECO:0000256" key="1">
    <source>
        <dbReference type="ARBA" id="ARBA00022691"/>
    </source>
</evidence>
<dbReference type="PIRSF" id="PIRSF006779">
    <property type="entry name" value="UCP006779"/>
    <property type="match status" value="1"/>
</dbReference>
<keyword evidence="1" id="KW-0949">S-adenosyl-L-methionine</keyword>
<dbReference type="Gene3D" id="2.40.30.90">
    <property type="entry name" value="Bacterial fluorinating enzyme like"/>
    <property type="match status" value="1"/>
</dbReference>
<dbReference type="InterPro" id="IPR046469">
    <property type="entry name" value="SAM_HAT_N"/>
</dbReference>